<accession>D9SEU5</accession>
<dbReference type="InterPro" id="IPR004090">
    <property type="entry name" value="Chemotax_Me-accpt_rcpt"/>
</dbReference>
<dbReference type="OrthoDB" id="9806477at2"/>
<dbReference type="Pfam" id="PF00672">
    <property type="entry name" value="HAMP"/>
    <property type="match status" value="1"/>
</dbReference>
<evidence type="ECO:0000259" key="7">
    <source>
        <dbReference type="PROSITE" id="PS50885"/>
    </source>
</evidence>
<keyword evidence="5" id="KW-1133">Transmembrane helix</keyword>
<evidence type="ECO:0000256" key="1">
    <source>
        <dbReference type="ARBA" id="ARBA00004370"/>
    </source>
</evidence>
<evidence type="ECO:0000256" key="2">
    <source>
        <dbReference type="ARBA" id="ARBA00023224"/>
    </source>
</evidence>
<gene>
    <name evidence="8" type="ordered locus">Galf_1012</name>
</gene>
<dbReference type="SMART" id="SM00304">
    <property type="entry name" value="HAMP"/>
    <property type="match status" value="1"/>
</dbReference>
<comment type="subcellular location">
    <subcellularLocation>
        <location evidence="1">Membrane</location>
    </subcellularLocation>
</comment>
<dbReference type="FunFam" id="1.10.287.950:FF:000001">
    <property type="entry name" value="Methyl-accepting chemotaxis sensory transducer"/>
    <property type="match status" value="1"/>
</dbReference>
<comment type="similarity">
    <text evidence="3">Belongs to the methyl-accepting chemotaxis (MCP) protein family.</text>
</comment>
<dbReference type="PANTHER" id="PTHR32089">
    <property type="entry name" value="METHYL-ACCEPTING CHEMOTAXIS PROTEIN MCPB"/>
    <property type="match status" value="1"/>
</dbReference>
<dbReference type="KEGG" id="gca:Galf_1012"/>
<dbReference type="CDD" id="cd11386">
    <property type="entry name" value="MCP_signal"/>
    <property type="match status" value="1"/>
</dbReference>
<sequence length="540" mass="58555" precursor="true">MLNDIKISSRLVFLLACLLMLSVVIGGVGLYASSHANNALKSVYDDRLLPIAQINDIARKNLRNRIAVANGVIQPEHMAEYIKEIEENRIAIAKQWSAYSATSMTDEEKLLASKFNEAREAFVNEGLKPAVAAMQANNVELIKQIQVQHIRTLYVPMKDALDALILLQEHEAEKLYKETDSTYKTVRMLSIFLIVLGALSGGILGSSIIRGVNRSVGELQGVMVKMSQNGDLTTRARVYGRDEVGVAAVAFNTLIDGFASIISQVNASARTVSGSVENLSASSVRISQSSRSQTESATTTAAAVEEITASISSVAANTDDVRRLAEISLTQTRQGNQSVTELIGEIERIQDAVKLIADSVKEFVESTRSIAGMTQQVKDIADQTNLLALNAAIEAARAGEQGRGFAVVADEVRKLAEKSAQSANEIDRVTNSLNQKSCDVESTVQTGLRSLQVTQEHVEHVSVVLTEARESVEQSSQGVSDIASSVNEQSQASSEIARNVEKIAQMSEENHTAVELNTQEILRLAQLAKTLQEAVSRFRV</sequence>
<dbReference type="SMART" id="SM00283">
    <property type="entry name" value="MA"/>
    <property type="match status" value="1"/>
</dbReference>
<dbReference type="Pfam" id="PF00015">
    <property type="entry name" value="MCPsignal"/>
    <property type="match status" value="1"/>
</dbReference>
<keyword evidence="2 4" id="KW-0807">Transducer</keyword>
<evidence type="ECO:0000313" key="8">
    <source>
        <dbReference type="EMBL" id="ADL55042.1"/>
    </source>
</evidence>
<dbReference type="RefSeq" id="WP_013292982.1">
    <property type="nucleotide sequence ID" value="NC_014394.1"/>
</dbReference>
<dbReference type="GO" id="GO:0004888">
    <property type="term" value="F:transmembrane signaling receptor activity"/>
    <property type="evidence" value="ECO:0007669"/>
    <property type="project" value="InterPro"/>
</dbReference>
<dbReference type="PRINTS" id="PR00260">
    <property type="entry name" value="CHEMTRNSDUCR"/>
</dbReference>
<dbReference type="PROSITE" id="PS50111">
    <property type="entry name" value="CHEMOTAXIS_TRANSDUC_2"/>
    <property type="match status" value="1"/>
</dbReference>
<evidence type="ECO:0000259" key="6">
    <source>
        <dbReference type="PROSITE" id="PS50111"/>
    </source>
</evidence>
<keyword evidence="5" id="KW-0472">Membrane</keyword>
<dbReference type="InterPro" id="IPR024478">
    <property type="entry name" value="HlyB_4HB_MCP"/>
</dbReference>
<dbReference type="SUPFAM" id="SSF58104">
    <property type="entry name" value="Methyl-accepting chemotaxis protein (MCP) signaling domain"/>
    <property type="match status" value="1"/>
</dbReference>
<evidence type="ECO:0000256" key="5">
    <source>
        <dbReference type="SAM" id="Phobius"/>
    </source>
</evidence>
<reference evidence="8 9" key="1">
    <citation type="submission" date="2010-08" db="EMBL/GenBank/DDBJ databases">
        <title>Complete sequence of Gallionella capsiferriformans ES-2.</title>
        <authorList>
            <consortium name="US DOE Joint Genome Institute"/>
            <person name="Lucas S."/>
            <person name="Copeland A."/>
            <person name="Lapidus A."/>
            <person name="Cheng J.-F."/>
            <person name="Bruce D."/>
            <person name="Goodwin L."/>
            <person name="Pitluck S."/>
            <person name="Chertkov O."/>
            <person name="Davenport K.W."/>
            <person name="Detter J.C."/>
            <person name="Han C."/>
            <person name="Tapia R."/>
            <person name="Land M."/>
            <person name="Hauser L."/>
            <person name="Chang Y.-J."/>
            <person name="Jeffries C."/>
            <person name="Kyrpides N."/>
            <person name="Ivanova N."/>
            <person name="Mikhailova N."/>
            <person name="Shelobolina E.S."/>
            <person name="Picardal F."/>
            <person name="Roden E."/>
            <person name="Emerson D."/>
            <person name="Woyke T."/>
        </authorList>
    </citation>
    <scope>NUCLEOTIDE SEQUENCE [LARGE SCALE GENOMIC DNA]</scope>
    <source>
        <strain evidence="8 9">ES-2</strain>
    </source>
</reference>
<dbReference type="eggNOG" id="COG0840">
    <property type="taxonomic scope" value="Bacteria"/>
</dbReference>
<feature type="domain" description="HAMP" evidence="7">
    <location>
        <begin position="210"/>
        <end position="263"/>
    </location>
</feature>
<dbReference type="Pfam" id="PF12729">
    <property type="entry name" value="4HB_MCP_1"/>
    <property type="match status" value="1"/>
</dbReference>
<evidence type="ECO:0000313" key="9">
    <source>
        <dbReference type="Proteomes" id="UP000001235"/>
    </source>
</evidence>
<dbReference type="CDD" id="cd19411">
    <property type="entry name" value="MCP2201-like_sensor"/>
    <property type="match status" value="1"/>
</dbReference>
<proteinExistence type="inferred from homology"/>
<dbReference type="PANTHER" id="PTHR32089:SF112">
    <property type="entry name" value="LYSOZYME-LIKE PROTEIN-RELATED"/>
    <property type="match status" value="1"/>
</dbReference>
<name>D9SEU5_GALCS</name>
<evidence type="ECO:0000256" key="3">
    <source>
        <dbReference type="ARBA" id="ARBA00029447"/>
    </source>
</evidence>
<keyword evidence="5" id="KW-0812">Transmembrane</keyword>
<feature type="transmembrane region" description="Helical" evidence="5">
    <location>
        <begin position="12"/>
        <end position="32"/>
    </location>
</feature>
<dbReference type="InterPro" id="IPR003660">
    <property type="entry name" value="HAMP_dom"/>
</dbReference>
<organism evidence="8 9">
    <name type="scientific">Gallionella capsiferriformans (strain ES-2)</name>
    <name type="common">Gallionella ferruginea capsiferriformans (strain ES-2)</name>
    <dbReference type="NCBI Taxonomy" id="395494"/>
    <lineage>
        <taxon>Bacteria</taxon>
        <taxon>Pseudomonadati</taxon>
        <taxon>Pseudomonadota</taxon>
        <taxon>Betaproteobacteria</taxon>
        <taxon>Nitrosomonadales</taxon>
        <taxon>Gallionellaceae</taxon>
        <taxon>Gallionella</taxon>
    </lineage>
</organism>
<dbReference type="Proteomes" id="UP000001235">
    <property type="component" value="Chromosome"/>
</dbReference>
<dbReference type="GO" id="GO:0006935">
    <property type="term" value="P:chemotaxis"/>
    <property type="evidence" value="ECO:0007669"/>
    <property type="project" value="InterPro"/>
</dbReference>
<feature type="transmembrane region" description="Helical" evidence="5">
    <location>
        <begin position="189"/>
        <end position="209"/>
    </location>
</feature>
<dbReference type="CDD" id="cd06225">
    <property type="entry name" value="HAMP"/>
    <property type="match status" value="1"/>
</dbReference>
<protein>
    <submittedName>
        <fullName evidence="8">Methyl-accepting chemotaxis sensory transducer</fullName>
    </submittedName>
</protein>
<dbReference type="EMBL" id="CP002159">
    <property type="protein sequence ID" value="ADL55042.1"/>
    <property type="molecule type" value="Genomic_DNA"/>
</dbReference>
<dbReference type="PROSITE" id="PS50885">
    <property type="entry name" value="HAMP"/>
    <property type="match status" value="1"/>
</dbReference>
<dbReference type="AlphaFoldDB" id="D9SEU5"/>
<dbReference type="STRING" id="395494.Galf_1012"/>
<dbReference type="Gene3D" id="1.10.287.950">
    <property type="entry name" value="Methyl-accepting chemotaxis protein"/>
    <property type="match status" value="1"/>
</dbReference>
<dbReference type="HOGENOM" id="CLU_000445_107_27_4"/>
<keyword evidence="9" id="KW-1185">Reference proteome</keyword>
<feature type="domain" description="Methyl-accepting transducer" evidence="6">
    <location>
        <begin position="268"/>
        <end position="504"/>
    </location>
</feature>
<dbReference type="InterPro" id="IPR047347">
    <property type="entry name" value="YvaQ-like_sensor"/>
</dbReference>
<dbReference type="InterPro" id="IPR004089">
    <property type="entry name" value="MCPsignal_dom"/>
</dbReference>
<dbReference type="GO" id="GO:0016020">
    <property type="term" value="C:membrane"/>
    <property type="evidence" value="ECO:0007669"/>
    <property type="project" value="UniProtKB-SubCell"/>
</dbReference>
<evidence type="ECO:0000256" key="4">
    <source>
        <dbReference type="PROSITE-ProRule" id="PRU00284"/>
    </source>
</evidence>
<dbReference type="GO" id="GO:0007165">
    <property type="term" value="P:signal transduction"/>
    <property type="evidence" value="ECO:0007669"/>
    <property type="project" value="UniProtKB-KW"/>
</dbReference>